<evidence type="ECO:0000313" key="3">
    <source>
        <dbReference type="EMBL" id="MBB6507681.1"/>
    </source>
</evidence>
<keyword evidence="1" id="KW-1133">Transmembrane helix</keyword>
<dbReference type="PANTHER" id="PTHR30441">
    <property type="entry name" value="DUF748 DOMAIN-CONTAINING PROTEIN"/>
    <property type="match status" value="1"/>
</dbReference>
<proteinExistence type="predicted"/>
<keyword evidence="1" id="KW-0472">Membrane</keyword>
<dbReference type="RefSeq" id="WP_184654047.1">
    <property type="nucleotide sequence ID" value="NZ_JACHBU010000002.1"/>
</dbReference>
<accession>A0A7X0JHH6</accession>
<feature type="domain" description="AsmA" evidence="2">
    <location>
        <begin position="19"/>
        <end position="224"/>
    </location>
</feature>
<feature type="transmembrane region" description="Helical" evidence="1">
    <location>
        <begin position="21"/>
        <end position="46"/>
    </location>
</feature>
<dbReference type="AlphaFoldDB" id="A0A7X0JHH6"/>
<dbReference type="Proteomes" id="UP000585437">
    <property type="component" value="Unassembled WGS sequence"/>
</dbReference>
<dbReference type="GO" id="GO:0005886">
    <property type="term" value="C:plasma membrane"/>
    <property type="evidence" value="ECO:0007669"/>
    <property type="project" value="TreeGrafter"/>
</dbReference>
<dbReference type="PANTHER" id="PTHR30441:SF4">
    <property type="entry name" value="PROTEIN ASMA"/>
    <property type="match status" value="1"/>
</dbReference>
<evidence type="ECO:0000256" key="1">
    <source>
        <dbReference type="SAM" id="Phobius"/>
    </source>
</evidence>
<reference evidence="3 4" key="1">
    <citation type="submission" date="2020-08" db="EMBL/GenBank/DDBJ databases">
        <title>The Agave Microbiome: Exploring the role of microbial communities in plant adaptations to desert environments.</title>
        <authorList>
            <person name="Partida-Martinez L.P."/>
        </authorList>
    </citation>
    <scope>NUCLEOTIDE SEQUENCE [LARGE SCALE GENOMIC DNA]</scope>
    <source>
        <strain evidence="3 4">AS3.12</strain>
    </source>
</reference>
<evidence type="ECO:0000313" key="4">
    <source>
        <dbReference type="Proteomes" id="UP000585437"/>
    </source>
</evidence>
<gene>
    <name evidence="3" type="ORF">F4695_001013</name>
</gene>
<dbReference type="GO" id="GO:0090313">
    <property type="term" value="P:regulation of protein targeting to membrane"/>
    <property type="evidence" value="ECO:0007669"/>
    <property type="project" value="TreeGrafter"/>
</dbReference>
<dbReference type="InterPro" id="IPR052894">
    <property type="entry name" value="AsmA-related"/>
</dbReference>
<name>A0A7X0JHH6_9HYPH</name>
<sequence>MPNETDGKLRRTFGRPLGKRTRIALIVLVSLLSLFVAFQLAAPFLVSTVLVRERMERAVEEWIGHDVSIGGQPSLAFWPEPRITFSDVMVRNIDHGKKGMLGSVRELSASFDLLGALVGQPEFKDFHLKDPQLFVLRKPDGRLDWTNDGLLSRAVRAVKSDGTGQLLDNANDAPIGDVLIENGTLQITNEEDGRIVRVDQIDSEIDWSYLSRSASFKGQATIAGRRVTADITSRQPLLLFSGRSSSTSGSIQSDLFNAKFSGVVNLASHGFLSGDAEFATADGAKAMQWMGFDLPGTEKLKQLSVKARLITNDTAMRFESLSLGIDDITASGILDLTMPADAPPRLTGTLALNTRDVLPMLAEIAPRLLDKSDPAARLRDRLELDLRLSAQSVEIGPFQLSEVAVGIMNIGDQSRIDILDSDFENGRLTGRIATIKDGETGGVAIRLSVQDADFASVISRLGLTAPLPGASGSLELALDVARPVTAETLRNAKGSLRFRAGSGTLPGVDMAGIRRLATQKPYFTLSEAGTGAYEFQSVDINVTVADGLADIRNGLIVGTNERITLNGIVPYANNSLALSAGVLTDSSGTTSGDAAAGRPDATHFFIGGSWQNPVIWPVAKPAPKITE</sequence>
<organism evidence="3 4">
    <name type="scientific">Rhizobium soli</name>
    <dbReference type="NCBI Taxonomy" id="424798"/>
    <lineage>
        <taxon>Bacteria</taxon>
        <taxon>Pseudomonadati</taxon>
        <taxon>Pseudomonadota</taxon>
        <taxon>Alphaproteobacteria</taxon>
        <taxon>Hyphomicrobiales</taxon>
        <taxon>Rhizobiaceae</taxon>
        <taxon>Rhizobium/Agrobacterium group</taxon>
        <taxon>Rhizobium</taxon>
    </lineage>
</organism>
<protein>
    <submittedName>
        <fullName evidence="3">AsmA protein</fullName>
    </submittedName>
</protein>
<dbReference type="Pfam" id="PF05170">
    <property type="entry name" value="AsmA"/>
    <property type="match status" value="1"/>
</dbReference>
<dbReference type="EMBL" id="JACHBU010000002">
    <property type="protein sequence ID" value="MBB6507681.1"/>
    <property type="molecule type" value="Genomic_DNA"/>
</dbReference>
<keyword evidence="4" id="KW-1185">Reference proteome</keyword>
<evidence type="ECO:0000259" key="2">
    <source>
        <dbReference type="Pfam" id="PF05170"/>
    </source>
</evidence>
<dbReference type="InterPro" id="IPR007844">
    <property type="entry name" value="AsmA"/>
</dbReference>
<comment type="caution">
    <text evidence="3">The sequence shown here is derived from an EMBL/GenBank/DDBJ whole genome shotgun (WGS) entry which is preliminary data.</text>
</comment>
<keyword evidence="1" id="KW-0812">Transmembrane</keyword>